<organism evidence="3 4">
    <name type="scientific">Heligmosomoides polygyrus</name>
    <name type="common">Parasitic roundworm</name>
    <dbReference type="NCBI Taxonomy" id="6339"/>
    <lineage>
        <taxon>Eukaryota</taxon>
        <taxon>Metazoa</taxon>
        <taxon>Ecdysozoa</taxon>
        <taxon>Nematoda</taxon>
        <taxon>Chromadorea</taxon>
        <taxon>Rhabditida</taxon>
        <taxon>Rhabditina</taxon>
        <taxon>Rhabditomorpha</taxon>
        <taxon>Strongyloidea</taxon>
        <taxon>Heligmosomidae</taxon>
        <taxon>Heligmosomoides</taxon>
    </lineage>
</organism>
<dbReference type="Proteomes" id="UP000050761">
    <property type="component" value="Unassembled WGS sequence"/>
</dbReference>
<evidence type="ECO:0000256" key="1">
    <source>
        <dbReference type="SAM" id="MobiDB-lite"/>
    </source>
</evidence>
<reference evidence="2 3" key="1">
    <citation type="submission" date="2018-11" db="EMBL/GenBank/DDBJ databases">
        <authorList>
            <consortium name="Pathogen Informatics"/>
        </authorList>
    </citation>
    <scope>NUCLEOTIDE SEQUENCE [LARGE SCALE GENOMIC DNA]</scope>
</reference>
<evidence type="ECO:0000313" key="2">
    <source>
        <dbReference type="EMBL" id="VDO70145.1"/>
    </source>
</evidence>
<dbReference type="EMBL" id="UZAH01025765">
    <property type="protein sequence ID" value="VDO70145.1"/>
    <property type="molecule type" value="Genomic_DNA"/>
</dbReference>
<dbReference type="AlphaFoldDB" id="A0A183FIX4"/>
<reference evidence="4" key="2">
    <citation type="submission" date="2019-09" db="UniProtKB">
        <authorList>
            <consortium name="WormBaseParasite"/>
        </authorList>
    </citation>
    <scope>IDENTIFICATION</scope>
</reference>
<name>A0A183FIX4_HELPZ</name>
<sequence length="100" mass="11032">MHSARRPVHHQAALRETRPVKAQGADGWVSRRQSQCRDAAEAVAVRPTDGRRLHAAIRSARAIASINDALNVYTHLTPHSVFDYFARYSLEDVSSKGAAV</sequence>
<accession>A0A183FIX4</accession>
<keyword evidence="3" id="KW-1185">Reference proteome</keyword>
<evidence type="ECO:0000313" key="4">
    <source>
        <dbReference type="WBParaSite" id="HPBE_0000689701-mRNA-1"/>
    </source>
</evidence>
<feature type="region of interest" description="Disordered" evidence="1">
    <location>
        <begin position="1"/>
        <end position="33"/>
    </location>
</feature>
<evidence type="ECO:0000313" key="3">
    <source>
        <dbReference type="Proteomes" id="UP000050761"/>
    </source>
</evidence>
<gene>
    <name evidence="2" type="ORF">HPBE_LOCUS6898</name>
</gene>
<accession>A0A3P8BBD0</accession>
<dbReference type="WBParaSite" id="HPBE_0000689701-mRNA-1">
    <property type="protein sequence ID" value="HPBE_0000689701-mRNA-1"/>
    <property type="gene ID" value="HPBE_0000689701"/>
</dbReference>
<proteinExistence type="predicted"/>
<protein>
    <submittedName>
        <fullName evidence="4">Amidase domain-containing protein</fullName>
    </submittedName>
</protein>